<keyword evidence="2" id="KW-1185">Reference proteome</keyword>
<dbReference type="EMBL" id="JAWDJW010006399">
    <property type="protein sequence ID" value="KAK3064912.1"/>
    <property type="molecule type" value="Genomic_DNA"/>
</dbReference>
<evidence type="ECO:0000313" key="1">
    <source>
        <dbReference type="EMBL" id="KAK3064912.1"/>
    </source>
</evidence>
<proteinExistence type="predicted"/>
<evidence type="ECO:0000313" key="2">
    <source>
        <dbReference type="Proteomes" id="UP001186974"/>
    </source>
</evidence>
<organism evidence="1 2">
    <name type="scientific">Coniosporium uncinatum</name>
    <dbReference type="NCBI Taxonomy" id="93489"/>
    <lineage>
        <taxon>Eukaryota</taxon>
        <taxon>Fungi</taxon>
        <taxon>Dikarya</taxon>
        <taxon>Ascomycota</taxon>
        <taxon>Pezizomycotina</taxon>
        <taxon>Dothideomycetes</taxon>
        <taxon>Dothideomycetes incertae sedis</taxon>
        <taxon>Coniosporium</taxon>
    </lineage>
</organism>
<accession>A0ACC3DBL4</accession>
<reference evidence="1" key="1">
    <citation type="submission" date="2024-09" db="EMBL/GenBank/DDBJ databases">
        <title>Black Yeasts Isolated from many extreme environments.</title>
        <authorList>
            <person name="Coleine C."/>
            <person name="Stajich J.E."/>
            <person name="Selbmann L."/>
        </authorList>
    </citation>
    <scope>NUCLEOTIDE SEQUENCE</scope>
    <source>
        <strain evidence="1">CCFEE 5737</strain>
    </source>
</reference>
<gene>
    <name evidence="1" type="ORF">LTS18_002731</name>
</gene>
<protein>
    <submittedName>
        <fullName evidence="1">Uncharacterized protein</fullName>
    </submittedName>
</protein>
<sequence>MARSTKPSSSSTPKNDGSSDSHTQQDEFSEMQDSMVDSDDEPISTSTEDEEDYEEEYTPETCHSTAINSWLRKRAHTTSSRPPRSRSRPSRRRIASLEEEVEEDGKVSAPEVRIQQYKRGDNHTTRLRSLPVDSPHIVGFQDEELLSDQYDDGDYNSETQGDIDSLWELEAAALHQSEASNKGERPFQNVGAGFARDQPYEEDTASEVAKDESFDPEEIIGGDDGYVVPPDVDHNRSSARSGFSAGTSFAERLRWVEDDNLNPNMSLIEPFAVNIGEDDLIFHLAAEGFRDTSRPLISPATGRQMRLPWMPYRIHHRIRDELIADMLASGAETRDIMDQFDPAALENVHNNPDEYADLKAVSAIRGKLSQRITRFRDRIGVLPVGGASRKKDTSKNKIVVRNNNVTANEELTFRRLSYEQNLVGVRGTYDSNTGTYNDNGVTHVAPIPANPPQRWIGTLNAVGRVTQGFIVHDYINSTGVFQGRPFPRYPFP</sequence>
<name>A0ACC3DBL4_9PEZI</name>
<dbReference type="Proteomes" id="UP001186974">
    <property type="component" value="Unassembled WGS sequence"/>
</dbReference>
<comment type="caution">
    <text evidence="1">The sequence shown here is derived from an EMBL/GenBank/DDBJ whole genome shotgun (WGS) entry which is preliminary data.</text>
</comment>